<dbReference type="EMBL" id="OZ075125">
    <property type="protein sequence ID" value="CAL4928830.1"/>
    <property type="molecule type" value="Genomic_DNA"/>
</dbReference>
<evidence type="ECO:0000256" key="1">
    <source>
        <dbReference type="SAM" id="MobiDB-lite"/>
    </source>
</evidence>
<accession>A0ABC8XPK8</accession>
<protein>
    <recommendedName>
        <fullName evidence="2">CCHC-type domain-containing protein</fullName>
    </recommendedName>
</protein>
<dbReference type="SMART" id="SM00343">
    <property type="entry name" value="ZnF_C2HC"/>
    <property type="match status" value="2"/>
</dbReference>
<dbReference type="AlphaFoldDB" id="A0ABC8XPK8"/>
<feature type="compositionally biased region" description="Basic and acidic residues" evidence="1">
    <location>
        <begin position="607"/>
        <end position="623"/>
    </location>
</feature>
<reference evidence="4" key="1">
    <citation type="submission" date="2024-06" db="EMBL/GenBank/DDBJ databases">
        <authorList>
            <person name="Ryan C."/>
        </authorList>
    </citation>
    <scope>NUCLEOTIDE SEQUENCE [LARGE SCALE GENOMIC DNA]</scope>
</reference>
<feature type="region of interest" description="Disordered" evidence="1">
    <location>
        <begin position="607"/>
        <end position="708"/>
    </location>
</feature>
<feature type="compositionally biased region" description="Basic and acidic residues" evidence="1">
    <location>
        <begin position="693"/>
        <end position="702"/>
    </location>
</feature>
<feature type="region of interest" description="Disordered" evidence="1">
    <location>
        <begin position="938"/>
        <end position="960"/>
    </location>
</feature>
<gene>
    <name evidence="3" type="ORF">URODEC1_LOCUS25435</name>
</gene>
<evidence type="ECO:0000313" key="4">
    <source>
        <dbReference type="Proteomes" id="UP001497457"/>
    </source>
</evidence>
<feature type="region of interest" description="Disordered" evidence="1">
    <location>
        <begin position="36"/>
        <end position="98"/>
    </location>
</feature>
<name>A0ABC8XPK8_9POAL</name>
<dbReference type="InterPro" id="IPR036875">
    <property type="entry name" value="Znf_CCHC_sf"/>
</dbReference>
<dbReference type="SUPFAM" id="SSF57756">
    <property type="entry name" value="Retrovirus zinc finger-like domains"/>
    <property type="match status" value="1"/>
</dbReference>
<proteinExistence type="predicted"/>
<dbReference type="PANTHER" id="PTHR33087">
    <property type="entry name" value="OS07G0539200 PROTEIN"/>
    <property type="match status" value="1"/>
</dbReference>
<feature type="compositionally biased region" description="Polar residues" evidence="1">
    <location>
        <begin position="56"/>
        <end position="98"/>
    </location>
</feature>
<feature type="region of interest" description="Disordered" evidence="1">
    <location>
        <begin position="1"/>
        <end position="24"/>
    </location>
</feature>
<dbReference type="PANTHER" id="PTHR33087:SF31">
    <property type="entry name" value="OS06G0482850 PROTEIN"/>
    <property type="match status" value="1"/>
</dbReference>
<evidence type="ECO:0000259" key="2">
    <source>
        <dbReference type="SMART" id="SM00343"/>
    </source>
</evidence>
<feature type="domain" description="CCHC-type" evidence="2">
    <location>
        <begin position="272"/>
        <end position="288"/>
    </location>
</feature>
<keyword evidence="4" id="KW-1185">Reference proteome</keyword>
<dbReference type="Proteomes" id="UP001497457">
    <property type="component" value="Chromosome 15b"/>
</dbReference>
<reference evidence="3 4" key="2">
    <citation type="submission" date="2024-10" db="EMBL/GenBank/DDBJ databases">
        <authorList>
            <person name="Ryan C."/>
        </authorList>
    </citation>
    <scope>NUCLEOTIDE SEQUENCE [LARGE SCALE GENOMIC DNA]</scope>
</reference>
<dbReference type="InterPro" id="IPR053253">
    <property type="entry name" value="Sex_diff_modulator"/>
</dbReference>
<feature type="domain" description="CCHC-type" evidence="2">
    <location>
        <begin position="253"/>
        <end position="269"/>
    </location>
</feature>
<feature type="region of interest" description="Disordered" evidence="1">
    <location>
        <begin position="138"/>
        <end position="159"/>
    </location>
</feature>
<organism evidence="3 4">
    <name type="scientific">Urochloa decumbens</name>
    <dbReference type="NCBI Taxonomy" id="240449"/>
    <lineage>
        <taxon>Eukaryota</taxon>
        <taxon>Viridiplantae</taxon>
        <taxon>Streptophyta</taxon>
        <taxon>Embryophyta</taxon>
        <taxon>Tracheophyta</taxon>
        <taxon>Spermatophyta</taxon>
        <taxon>Magnoliopsida</taxon>
        <taxon>Liliopsida</taxon>
        <taxon>Poales</taxon>
        <taxon>Poaceae</taxon>
        <taxon>PACMAD clade</taxon>
        <taxon>Panicoideae</taxon>
        <taxon>Panicodae</taxon>
        <taxon>Paniceae</taxon>
        <taxon>Melinidinae</taxon>
        <taxon>Urochloa</taxon>
    </lineage>
</organism>
<dbReference type="Gene3D" id="4.10.60.10">
    <property type="entry name" value="Zinc finger, CCHC-type"/>
    <property type="match status" value="1"/>
</dbReference>
<evidence type="ECO:0000313" key="3">
    <source>
        <dbReference type="EMBL" id="CAL4928830.1"/>
    </source>
</evidence>
<feature type="region of interest" description="Disordered" evidence="1">
    <location>
        <begin position="197"/>
        <end position="221"/>
    </location>
</feature>
<sequence>MLCRPSPDQPLASNNRPKDDRESDLTIRGLASHSHVVMMGDERASERPAPAATPVTGAQSLATHHQPSTQLNHQPSTLHSHLPSTRRSPLKGTTCSPSQVDEQIRHFCSDGDAFTAGEKRETTLKKGKAVLREVNAVGGSRACGPRDPGPSNWGEMRDLPRPSYRDALVRPRTFRPRFPAASSAQDKQIWLHEERRNTRRGARSGDTVSRGRRLESKGGAPSVLDRLGADFSTHQPGESHLLTLLKAKAGIWRCFNCLASDHRISQCRDPPKCLICSRSGHKARICPRRLDIGASRRPAVLPTSPVPVPRRLKEEDRRMESYEFPPGDVTLRPPLVRAAVARTSEVRESARELELYTLVAVQRNCLMPVSCEDVLRDAPRQLRIPAHELEVEGLSQAKFLLRFGSSQIRNVALAAQSFQVGSYILSIMPWSPRIGATVGRLRYRARVCLEGVPRHARNAAAVAQLFSNPSFIDEVNCAVEKADARFCFNIWVWTDAPYDLALQGKLQVEQPLEYPDQHFTSMDSMDDQQPPVGRYEPLKTVDYDVLIHLDRVLDYTPNPVSPDRYSYESDVSGMPSQDYPTREYPERFDFTWFLGYKDGDRPTQRVSVHDRLGMRVDRPDRSPPRGGNGGGFGLRQWPPGTFHDASRAGGHGQGGFHGYKNNSTHGGYGGQRRDAGRGRQRQRAGHGAATRSVWREKKRNDGKSTATDEVEVLFNGAAAASKEDVEGKMDPMLEEVVCLSHSGPIQPMSSQRLVEPTVTEGVGLAPVSCEKGNANLQDHETVAAMKEPPLPDKDVLPARNDEATITETEVHAVCSQGNAVRSEIGDEIIELVGHATESDDENDAGVPISDLSTSPVMGIGLLFDLNEGPEEALAPIDHAMATDLGHHASRLVLTQADSRLNKEPTEVPTKKGQTKGIARFSVPLKKALLCLPAARLKPSHGKKTSDASTSTTAARKAAKPGRGGLIVGSVEEKASAMLLKTAGLLVQDEAPTEAAQHLFAQEFVKPARSELVGDMRLAFGLPDMGAGPLEVLAVDAAN</sequence>
<dbReference type="InterPro" id="IPR001878">
    <property type="entry name" value="Znf_CCHC"/>
</dbReference>
<feature type="compositionally biased region" description="Low complexity" evidence="1">
    <location>
        <begin position="946"/>
        <end position="955"/>
    </location>
</feature>